<evidence type="ECO:0000313" key="6">
    <source>
        <dbReference type="EMBL" id="OLP84076.1"/>
    </source>
</evidence>
<dbReference type="Proteomes" id="UP000186817">
    <property type="component" value="Unassembled WGS sequence"/>
</dbReference>
<dbReference type="EMBL" id="LSRX01001070">
    <property type="protein sequence ID" value="OLP84076.1"/>
    <property type="molecule type" value="Genomic_DNA"/>
</dbReference>
<dbReference type="AlphaFoldDB" id="A0A1Q9CME8"/>
<dbReference type="CDD" id="cd20071">
    <property type="entry name" value="SET_SMYD"/>
    <property type="match status" value="1"/>
</dbReference>
<feature type="region of interest" description="Disordered" evidence="4">
    <location>
        <begin position="793"/>
        <end position="816"/>
    </location>
</feature>
<keyword evidence="7" id="KW-1185">Reference proteome</keyword>
<accession>A0A1Q9CME8</accession>
<dbReference type="GO" id="GO:0032259">
    <property type="term" value="P:methylation"/>
    <property type="evidence" value="ECO:0007669"/>
    <property type="project" value="UniProtKB-KW"/>
</dbReference>
<dbReference type="PANTHER" id="PTHR46402">
    <property type="entry name" value="SET AND MYND DOMAIN-CONTAINING PROTEIN 5"/>
    <property type="match status" value="1"/>
</dbReference>
<keyword evidence="2" id="KW-0808">Transferase</keyword>
<feature type="domain" description="SET" evidence="5">
    <location>
        <begin position="326"/>
        <end position="481"/>
    </location>
</feature>
<sequence>MAAPAEPVYTTMPAYTTEPMPAYTYQQDAGVPVTYASSPYTISAGAYTMPSMPAYSPPVYSGLDHTKGKWFAPGEALPPGFVVTSHPEGHTAPQATHDMTDMARESFVMTGTAASSTLPKAAAPTKKSKKGKKKKSSGCERRDAALQVLLRAQSLASWRAAISRVSLTCDDYLHVRVKRLMVWAESRSIVELQLTAESNPEADLYALALPHFSTSRFLCAPEFRNLVVACRGSCRTLARPDLLEPLMKVSELGYCQIQGLSQTATKRLAWLDEGIRKAQASMRTLGLSSLTPLKAEMKVGEPERCDPHAMAASLPFPSGALLYLHPSLKLSHLGERGSGYVSVDTVKRGELLLEELPFVWDSGSDPDAPDLQAGADWIQSSRLLGDFDVPASDDTPQARALAIASRYAFRTFRPCADGAYPAMLFRACSRFNHACFPNAGGHLAPGELSESVCDYKAKVRSFRVYALEEIRSREEVCICYLSEAEQLSPLRVRRASLQAGWGFLCYCDRCAGGRPLDRRLEGIDAEFGGDPAFDRKQAAAKANLEFQALFDRSHESYDPPKDFESTVQRLTRFREDHRFLDKAHTVSQRVRRELIAAFLICGTDGEVAHSCATPALALLIEEMHIQHALLPSLSPCKVAPYVQFLQLLKHVSEEEARWCLSDLKVDGCGLQHQQSLWLHDNAEARRLGVVEPRNLPPAPVLGVPRRTGPQAAPGAACGPGLSGPVPPPSLVLAKAGRLAAPSIRSQRWPGRCRQRCPKPTQDEMPPLKAAVVKKQLPDLWDVYADFGQPSKEARRLRGRRDQKKGPESWFKFKVSK</sequence>
<feature type="region of interest" description="Disordered" evidence="4">
    <location>
        <begin position="114"/>
        <end position="139"/>
    </location>
</feature>
<dbReference type="OrthoDB" id="438641at2759"/>
<dbReference type="InterPro" id="IPR001214">
    <property type="entry name" value="SET_dom"/>
</dbReference>
<organism evidence="6 7">
    <name type="scientific">Symbiodinium microadriaticum</name>
    <name type="common">Dinoflagellate</name>
    <name type="synonym">Zooxanthella microadriatica</name>
    <dbReference type="NCBI Taxonomy" id="2951"/>
    <lineage>
        <taxon>Eukaryota</taxon>
        <taxon>Sar</taxon>
        <taxon>Alveolata</taxon>
        <taxon>Dinophyceae</taxon>
        <taxon>Suessiales</taxon>
        <taxon>Symbiodiniaceae</taxon>
        <taxon>Symbiodinium</taxon>
    </lineage>
</organism>
<dbReference type="Gene3D" id="2.170.270.10">
    <property type="entry name" value="SET domain"/>
    <property type="match status" value="1"/>
</dbReference>
<evidence type="ECO:0000259" key="5">
    <source>
        <dbReference type="PROSITE" id="PS50280"/>
    </source>
</evidence>
<dbReference type="InterPro" id="IPR046341">
    <property type="entry name" value="SET_dom_sf"/>
</dbReference>
<comment type="caution">
    <text evidence="6">The sequence shown here is derived from an EMBL/GenBank/DDBJ whole genome shotgun (WGS) entry which is preliminary data.</text>
</comment>
<feature type="compositionally biased region" description="Basic residues" evidence="4">
    <location>
        <begin position="126"/>
        <end position="136"/>
    </location>
</feature>
<dbReference type="GO" id="GO:0045814">
    <property type="term" value="P:negative regulation of gene expression, epigenetic"/>
    <property type="evidence" value="ECO:0007669"/>
    <property type="project" value="TreeGrafter"/>
</dbReference>
<dbReference type="PANTHER" id="PTHR46402:SF2">
    <property type="entry name" value="HISTONE-LYSINE N-TRIMETHYLTRANSFERASE SMYD5"/>
    <property type="match status" value="1"/>
</dbReference>
<evidence type="ECO:0000256" key="2">
    <source>
        <dbReference type="ARBA" id="ARBA00022679"/>
    </source>
</evidence>
<gene>
    <name evidence="6" type="primary">SET5</name>
    <name evidence="6" type="ORF">AK812_SmicGene35097</name>
</gene>
<dbReference type="GO" id="GO:0042799">
    <property type="term" value="F:histone H4K20 methyltransferase activity"/>
    <property type="evidence" value="ECO:0007669"/>
    <property type="project" value="TreeGrafter"/>
</dbReference>
<dbReference type="SUPFAM" id="SSF82199">
    <property type="entry name" value="SET domain"/>
    <property type="match status" value="1"/>
</dbReference>
<protein>
    <recommendedName>
        <fullName evidence="5">SET domain-containing protein</fullName>
    </recommendedName>
</protein>
<evidence type="ECO:0000313" key="7">
    <source>
        <dbReference type="Proteomes" id="UP000186817"/>
    </source>
</evidence>
<keyword evidence="3" id="KW-0949">S-adenosyl-L-methionine</keyword>
<evidence type="ECO:0000256" key="1">
    <source>
        <dbReference type="ARBA" id="ARBA00022603"/>
    </source>
</evidence>
<proteinExistence type="predicted"/>
<evidence type="ECO:0000256" key="3">
    <source>
        <dbReference type="ARBA" id="ARBA00022691"/>
    </source>
</evidence>
<dbReference type="PROSITE" id="PS50280">
    <property type="entry name" value="SET"/>
    <property type="match status" value="1"/>
</dbReference>
<reference evidence="6 7" key="1">
    <citation type="submission" date="2016-02" db="EMBL/GenBank/DDBJ databases">
        <title>Genome analysis of coral dinoflagellate symbionts highlights evolutionary adaptations to a symbiotic lifestyle.</title>
        <authorList>
            <person name="Aranda M."/>
            <person name="Li Y."/>
            <person name="Liew Y.J."/>
            <person name="Baumgarten S."/>
            <person name="Simakov O."/>
            <person name="Wilson M."/>
            <person name="Piel J."/>
            <person name="Ashoor H."/>
            <person name="Bougouffa S."/>
            <person name="Bajic V.B."/>
            <person name="Ryu T."/>
            <person name="Ravasi T."/>
            <person name="Bayer T."/>
            <person name="Micklem G."/>
            <person name="Kim H."/>
            <person name="Bhak J."/>
            <person name="Lajeunesse T.C."/>
            <person name="Voolstra C.R."/>
        </authorList>
    </citation>
    <scope>NUCLEOTIDE SEQUENCE [LARGE SCALE GENOMIC DNA]</scope>
    <source>
        <strain evidence="6 7">CCMP2467</strain>
    </source>
</reference>
<name>A0A1Q9CME8_SYMMI</name>
<keyword evidence="1" id="KW-0489">Methyltransferase</keyword>
<evidence type="ECO:0000256" key="4">
    <source>
        <dbReference type="SAM" id="MobiDB-lite"/>
    </source>
</evidence>